<gene>
    <name evidence="1" type="ORF">ILYODFUR_036942</name>
</gene>
<evidence type="ECO:0000313" key="1">
    <source>
        <dbReference type="EMBL" id="MEQ2227362.1"/>
    </source>
</evidence>
<accession>A0ABV0T705</accession>
<comment type="caution">
    <text evidence="1">The sequence shown here is derived from an EMBL/GenBank/DDBJ whole genome shotgun (WGS) entry which is preliminary data.</text>
</comment>
<evidence type="ECO:0000313" key="2">
    <source>
        <dbReference type="Proteomes" id="UP001482620"/>
    </source>
</evidence>
<proteinExistence type="predicted"/>
<dbReference type="EMBL" id="JAHRIQ010019390">
    <property type="protein sequence ID" value="MEQ2227362.1"/>
    <property type="molecule type" value="Genomic_DNA"/>
</dbReference>
<sequence>MRCRHTAKNLNRANSDERFMEKEMSCNHRQSEFCNTSDLETKARDVAHIMSRNCTCPSGDLLQTDDMLEVDLGNIAE</sequence>
<protein>
    <submittedName>
        <fullName evidence="1">Uncharacterized protein</fullName>
    </submittedName>
</protein>
<keyword evidence="2" id="KW-1185">Reference proteome</keyword>
<organism evidence="1 2">
    <name type="scientific">Ilyodon furcidens</name>
    <name type="common">goldbreast splitfin</name>
    <dbReference type="NCBI Taxonomy" id="33524"/>
    <lineage>
        <taxon>Eukaryota</taxon>
        <taxon>Metazoa</taxon>
        <taxon>Chordata</taxon>
        <taxon>Craniata</taxon>
        <taxon>Vertebrata</taxon>
        <taxon>Euteleostomi</taxon>
        <taxon>Actinopterygii</taxon>
        <taxon>Neopterygii</taxon>
        <taxon>Teleostei</taxon>
        <taxon>Neoteleostei</taxon>
        <taxon>Acanthomorphata</taxon>
        <taxon>Ovalentaria</taxon>
        <taxon>Atherinomorphae</taxon>
        <taxon>Cyprinodontiformes</taxon>
        <taxon>Goodeidae</taxon>
        <taxon>Ilyodon</taxon>
    </lineage>
</organism>
<reference evidence="1 2" key="1">
    <citation type="submission" date="2021-06" db="EMBL/GenBank/DDBJ databases">
        <authorList>
            <person name="Palmer J.M."/>
        </authorList>
    </citation>
    <scope>NUCLEOTIDE SEQUENCE [LARGE SCALE GENOMIC DNA]</scope>
    <source>
        <strain evidence="2">if_2019</strain>
        <tissue evidence="1">Muscle</tissue>
    </source>
</reference>
<name>A0ABV0T705_9TELE</name>
<dbReference type="Proteomes" id="UP001482620">
    <property type="component" value="Unassembled WGS sequence"/>
</dbReference>